<keyword evidence="1" id="KW-0067">ATP-binding</keyword>
<dbReference type="RefSeq" id="XP_020905728.1">
    <property type="nucleotide sequence ID" value="XM_021050069.1"/>
</dbReference>
<evidence type="ECO:0000256" key="2">
    <source>
        <dbReference type="SAM" id="MobiDB-lite"/>
    </source>
</evidence>
<accession>A0A913XKF7</accession>
<keyword evidence="5" id="KW-1185">Reference proteome</keyword>
<protein>
    <recommendedName>
        <fullName evidence="3">Protein kinase domain-containing protein</fullName>
    </recommendedName>
</protein>
<keyword evidence="1" id="KW-0547">Nucleotide-binding</keyword>
<evidence type="ECO:0000256" key="1">
    <source>
        <dbReference type="PROSITE-ProRule" id="PRU10141"/>
    </source>
</evidence>
<dbReference type="PROSITE" id="PS50011">
    <property type="entry name" value="PROTEIN_KINASE_DOM"/>
    <property type="match status" value="1"/>
</dbReference>
<feature type="region of interest" description="Disordered" evidence="2">
    <location>
        <begin position="35"/>
        <end position="65"/>
    </location>
</feature>
<reference evidence="4" key="1">
    <citation type="submission" date="2022-11" db="UniProtKB">
        <authorList>
            <consortium name="EnsemblMetazoa"/>
        </authorList>
    </citation>
    <scope>IDENTIFICATION</scope>
</reference>
<dbReference type="EnsemblMetazoa" id="XM_021050069.1">
    <property type="protein sequence ID" value="XP_020905728.1"/>
    <property type="gene ID" value="LOC110243914"/>
</dbReference>
<sequence length="275" mass="31207">MDKAVYYPRSKERLSLRRKKLRKKILEKRKFKVTESHHVPNKETQEEITEAEETSITSKPAKNDEKKAVIESSQFGRSTIVDNSHLLASTYAGRVLLAARPELKPSSKGKKTIVVNKPPIIPKKKTTTTILNPNLLKDYGNEKEALLGEGRFGIVRLMQYRSTLVAVKMSKERKYSYLIEYEGQILCNLGDHPGFPYCYGLCEKDGTKLLVMEFCSVNGKSISLNYALKSKLISDEFWPKILYTLAGSIGYMHAQGYIHCDIHGNNILVMQRSST</sequence>
<feature type="domain" description="Protein kinase" evidence="3">
    <location>
        <begin position="141"/>
        <end position="275"/>
    </location>
</feature>
<dbReference type="GO" id="GO:0004672">
    <property type="term" value="F:protein kinase activity"/>
    <property type="evidence" value="ECO:0007669"/>
    <property type="project" value="InterPro"/>
</dbReference>
<dbReference type="InterPro" id="IPR000719">
    <property type="entry name" value="Prot_kinase_dom"/>
</dbReference>
<evidence type="ECO:0000259" key="3">
    <source>
        <dbReference type="PROSITE" id="PS50011"/>
    </source>
</evidence>
<proteinExistence type="predicted"/>
<dbReference type="AlphaFoldDB" id="A0A913XKF7"/>
<dbReference type="KEGG" id="epa:110243914"/>
<dbReference type="InterPro" id="IPR052751">
    <property type="entry name" value="Plant_MAPKKK"/>
</dbReference>
<dbReference type="GO" id="GO:0005524">
    <property type="term" value="F:ATP binding"/>
    <property type="evidence" value="ECO:0007669"/>
    <property type="project" value="UniProtKB-UniRule"/>
</dbReference>
<dbReference type="GeneID" id="110243914"/>
<dbReference type="Pfam" id="PF00069">
    <property type="entry name" value="Pkinase"/>
    <property type="match status" value="1"/>
</dbReference>
<name>A0A913XKF7_EXADI</name>
<dbReference type="OrthoDB" id="6097776at2759"/>
<dbReference type="Gene3D" id="1.10.510.10">
    <property type="entry name" value="Transferase(Phosphotransferase) domain 1"/>
    <property type="match status" value="1"/>
</dbReference>
<feature type="compositionally biased region" description="Basic and acidic residues" evidence="2">
    <location>
        <begin position="35"/>
        <end position="45"/>
    </location>
</feature>
<dbReference type="InterPro" id="IPR011009">
    <property type="entry name" value="Kinase-like_dom_sf"/>
</dbReference>
<dbReference type="SUPFAM" id="SSF56112">
    <property type="entry name" value="Protein kinase-like (PK-like)"/>
    <property type="match status" value="1"/>
</dbReference>
<dbReference type="PROSITE" id="PS00107">
    <property type="entry name" value="PROTEIN_KINASE_ATP"/>
    <property type="match status" value="1"/>
</dbReference>
<dbReference type="PANTHER" id="PTHR48011:SF18">
    <property type="entry name" value="MITOGEN-ACTIVATED PROTEIN KINASE KINASE KINASE 19-RELATED"/>
    <property type="match status" value="1"/>
</dbReference>
<dbReference type="Proteomes" id="UP000887567">
    <property type="component" value="Unplaced"/>
</dbReference>
<dbReference type="PANTHER" id="PTHR48011">
    <property type="entry name" value="CCR4-NOT TRANSCRIPTIONAL COMPLEX SUBUNIT CAF120-RELATED"/>
    <property type="match status" value="1"/>
</dbReference>
<dbReference type="InterPro" id="IPR017441">
    <property type="entry name" value="Protein_kinase_ATP_BS"/>
</dbReference>
<evidence type="ECO:0000313" key="5">
    <source>
        <dbReference type="Proteomes" id="UP000887567"/>
    </source>
</evidence>
<dbReference type="GO" id="GO:0007165">
    <property type="term" value="P:signal transduction"/>
    <property type="evidence" value="ECO:0007669"/>
    <property type="project" value="TreeGrafter"/>
</dbReference>
<organism evidence="4 5">
    <name type="scientific">Exaiptasia diaphana</name>
    <name type="common">Tropical sea anemone</name>
    <name type="synonym">Aiptasia pulchella</name>
    <dbReference type="NCBI Taxonomy" id="2652724"/>
    <lineage>
        <taxon>Eukaryota</taxon>
        <taxon>Metazoa</taxon>
        <taxon>Cnidaria</taxon>
        <taxon>Anthozoa</taxon>
        <taxon>Hexacorallia</taxon>
        <taxon>Actiniaria</taxon>
        <taxon>Aiptasiidae</taxon>
        <taxon>Exaiptasia</taxon>
    </lineage>
</organism>
<feature type="binding site" evidence="1">
    <location>
        <position position="168"/>
    </location>
    <ligand>
        <name>ATP</name>
        <dbReference type="ChEBI" id="CHEBI:30616"/>
    </ligand>
</feature>
<evidence type="ECO:0000313" key="4">
    <source>
        <dbReference type="EnsemblMetazoa" id="XP_020905728.1"/>
    </source>
</evidence>